<organism evidence="1 2">
    <name type="scientific">Mycena alexandri</name>
    <dbReference type="NCBI Taxonomy" id="1745969"/>
    <lineage>
        <taxon>Eukaryota</taxon>
        <taxon>Fungi</taxon>
        <taxon>Dikarya</taxon>
        <taxon>Basidiomycota</taxon>
        <taxon>Agaricomycotina</taxon>
        <taxon>Agaricomycetes</taxon>
        <taxon>Agaricomycetidae</taxon>
        <taxon>Agaricales</taxon>
        <taxon>Marasmiineae</taxon>
        <taxon>Mycenaceae</taxon>
        <taxon>Mycena</taxon>
    </lineage>
</organism>
<comment type="caution">
    <text evidence="1">The sequence shown here is derived from an EMBL/GenBank/DDBJ whole genome shotgun (WGS) entry which is preliminary data.</text>
</comment>
<protein>
    <recommendedName>
        <fullName evidence="3">F-box domain-containing protein</fullName>
    </recommendedName>
</protein>
<evidence type="ECO:0000313" key="2">
    <source>
        <dbReference type="Proteomes" id="UP001218188"/>
    </source>
</evidence>
<accession>A0AAD6S0Y4</accession>
<evidence type="ECO:0000313" key="1">
    <source>
        <dbReference type="EMBL" id="KAJ7019201.1"/>
    </source>
</evidence>
<dbReference type="Proteomes" id="UP001218188">
    <property type="component" value="Unassembled WGS sequence"/>
</dbReference>
<reference evidence="1" key="1">
    <citation type="submission" date="2023-03" db="EMBL/GenBank/DDBJ databases">
        <title>Massive genome expansion in bonnet fungi (Mycena s.s.) driven by repeated elements and novel gene families across ecological guilds.</title>
        <authorList>
            <consortium name="Lawrence Berkeley National Laboratory"/>
            <person name="Harder C.B."/>
            <person name="Miyauchi S."/>
            <person name="Viragh M."/>
            <person name="Kuo A."/>
            <person name="Thoen E."/>
            <person name="Andreopoulos B."/>
            <person name="Lu D."/>
            <person name="Skrede I."/>
            <person name="Drula E."/>
            <person name="Henrissat B."/>
            <person name="Morin E."/>
            <person name="Kohler A."/>
            <person name="Barry K."/>
            <person name="LaButti K."/>
            <person name="Morin E."/>
            <person name="Salamov A."/>
            <person name="Lipzen A."/>
            <person name="Mereny Z."/>
            <person name="Hegedus B."/>
            <person name="Baldrian P."/>
            <person name="Stursova M."/>
            <person name="Weitz H."/>
            <person name="Taylor A."/>
            <person name="Grigoriev I.V."/>
            <person name="Nagy L.G."/>
            <person name="Martin F."/>
            <person name="Kauserud H."/>
        </authorList>
    </citation>
    <scope>NUCLEOTIDE SEQUENCE</scope>
    <source>
        <strain evidence="1">CBHHK200</strain>
    </source>
</reference>
<dbReference type="EMBL" id="JARJCM010000302">
    <property type="protein sequence ID" value="KAJ7019201.1"/>
    <property type="molecule type" value="Genomic_DNA"/>
</dbReference>
<name>A0AAD6S0Y4_9AGAR</name>
<gene>
    <name evidence="1" type="ORF">C8F04DRAFT_351038</name>
</gene>
<proteinExistence type="predicted"/>
<dbReference type="AlphaFoldDB" id="A0AAD6S0Y4"/>
<keyword evidence="2" id="KW-1185">Reference proteome</keyword>
<sequence>MNFNSDVIYQSHGYRNELLPKMLWNAGRELSRLCWNPFIRRKDSGPITDLPFDILGEIFQWCIYDDYGFGPLDARGVLLLEPLVLSHVSRQWREVALSVPLLWSTIWVDRPRAVHVPMIELWLQNSRQFPLVLHLRQTVPPSAGQQPLPFTHPREYELTDTVLFLLGNHLHRWKRITFLFHHTAQRSLLSLSESPTAAPLLEHIQLLNSSWDDHSRAAMGRILYSYASVKSIVMQRKMVQEFIRWDRLTVLDVADMGAPICNYLSVLERCRSLRRADLRITTNPGENPAIPTTRPLHLDHLYSLTIKAELLDLAPFFGCLVLPKLEDLSLNYVTALRRASDPASLQRLITRSGCVLKRFSLREDAPVKKNDDHHLSFLRGAGMLSLLELCLKIDLTDNIIEFLTLGNADDDKDPRPRWLPNLHTIALKDLRGDHVEDIKLYRMVVSRLPPPTPDRNGRYSAALRRAYFNLRVKDHSLSAVLPVLLERCRERIDLNVYLSRCPHQGTIFGRYTAPPLAGGFLP</sequence>
<evidence type="ECO:0008006" key="3">
    <source>
        <dbReference type="Google" id="ProtNLM"/>
    </source>
</evidence>